<protein>
    <submittedName>
        <fullName evidence="1">Putative LOC100634292 [Amphimedon queenslandica]</fullName>
    </submittedName>
</protein>
<organism evidence="1">
    <name type="scientific">Lepeophtheirus salmonis</name>
    <name type="common">Salmon louse</name>
    <name type="synonym">Caligus salmonis</name>
    <dbReference type="NCBI Taxonomy" id="72036"/>
    <lineage>
        <taxon>Eukaryota</taxon>
        <taxon>Metazoa</taxon>
        <taxon>Ecdysozoa</taxon>
        <taxon>Arthropoda</taxon>
        <taxon>Crustacea</taxon>
        <taxon>Multicrustacea</taxon>
        <taxon>Hexanauplia</taxon>
        <taxon>Copepoda</taxon>
        <taxon>Siphonostomatoida</taxon>
        <taxon>Caligidae</taxon>
        <taxon>Lepeophtheirus</taxon>
    </lineage>
</organism>
<proteinExistence type="predicted"/>
<name>A0A0K2UZ12_LEPSM</name>
<evidence type="ECO:0000313" key="1">
    <source>
        <dbReference type="EMBL" id="CDW42946.1"/>
    </source>
</evidence>
<accession>A0A0K2UZ12</accession>
<dbReference type="EMBL" id="HACA01025585">
    <property type="protein sequence ID" value="CDW42946.1"/>
    <property type="molecule type" value="Transcribed_RNA"/>
</dbReference>
<reference evidence="1" key="1">
    <citation type="submission" date="2014-05" db="EMBL/GenBank/DDBJ databases">
        <authorList>
            <person name="Chronopoulou M."/>
        </authorList>
    </citation>
    <scope>NUCLEOTIDE SEQUENCE</scope>
    <source>
        <tissue evidence="1">Whole organism</tissue>
    </source>
</reference>
<dbReference type="PANTHER" id="PTHR46601:SF1">
    <property type="entry name" value="ADF-H DOMAIN-CONTAINING PROTEIN"/>
    <property type="match status" value="1"/>
</dbReference>
<dbReference type="PANTHER" id="PTHR46601">
    <property type="entry name" value="ULP_PROTEASE DOMAIN-CONTAINING PROTEIN"/>
    <property type="match status" value="1"/>
</dbReference>
<dbReference type="AlphaFoldDB" id="A0A0K2UZ12"/>
<sequence length="144" mass="17133">MFLYYSLNVKLITMRLRMPKITVYPSYRHIIASLVCNPALFCSFFRKCENYRTPDLLKDKLLDHFEENSVDEVKFQQWISNDRSELTSIVLPIQNFVEIIYDKAEKLTRHNFIAKTQSNFLYNKKKSEIMEGEFVVNGDFSEKL</sequence>